<evidence type="ECO:0000313" key="10">
    <source>
        <dbReference type="Proteomes" id="UP000824101"/>
    </source>
</evidence>
<dbReference type="GO" id="GO:0055085">
    <property type="term" value="P:transmembrane transport"/>
    <property type="evidence" value="ECO:0007669"/>
    <property type="project" value="TreeGrafter"/>
</dbReference>
<feature type="transmembrane region" description="Helical" evidence="8">
    <location>
        <begin position="295"/>
        <end position="314"/>
    </location>
</feature>
<evidence type="ECO:0000256" key="1">
    <source>
        <dbReference type="ARBA" id="ARBA00004651"/>
    </source>
</evidence>
<evidence type="ECO:0000256" key="8">
    <source>
        <dbReference type="SAM" id="Phobius"/>
    </source>
</evidence>
<evidence type="ECO:0000256" key="4">
    <source>
        <dbReference type="ARBA" id="ARBA00022475"/>
    </source>
</evidence>
<comment type="subcellular location">
    <subcellularLocation>
        <location evidence="1">Cell membrane</location>
        <topology evidence="1">Multi-pass membrane protein</topology>
    </subcellularLocation>
</comment>
<evidence type="ECO:0000256" key="3">
    <source>
        <dbReference type="ARBA" id="ARBA00022448"/>
    </source>
</evidence>
<keyword evidence="7 8" id="KW-0472">Membrane</keyword>
<dbReference type="Proteomes" id="UP000824101">
    <property type="component" value="Unassembled WGS sequence"/>
</dbReference>
<feature type="transmembrane region" description="Helical" evidence="8">
    <location>
        <begin position="79"/>
        <end position="100"/>
    </location>
</feature>
<keyword evidence="5 8" id="KW-0812">Transmembrane</keyword>
<feature type="transmembrane region" description="Helical" evidence="8">
    <location>
        <begin position="7"/>
        <end position="25"/>
    </location>
</feature>
<protein>
    <submittedName>
        <fullName evidence="9">AI-2E family transporter</fullName>
    </submittedName>
</protein>
<dbReference type="PANTHER" id="PTHR21716:SF53">
    <property type="entry name" value="PERMEASE PERM-RELATED"/>
    <property type="match status" value="1"/>
</dbReference>
<keyword evidence="6 8" id="KW-1133">Transmembrane helix</keyword>
<dbReference type="GO" id="GO:0005886">
    <property type="term" value="C:plasma membrane"/>
    <property type="evidence" value="ECO:0007669"/>
    <property type="project" value="UniProtKB-SubCell"/>
</dbReference>
<feature type="transmembrane region" description="Helical" evidence="8">
    <location>
        <begin position="31"/>
        <end position="58"/>
    </location>
</feature>
<gene>
    <name evidence="9" type="ORF">IAA17_10085</name>
</gene>
<dbReference type="Pfam" id="PF01594">
    <property type="entry name" value="AI-2E_transport"/>
    <property type="match status" value="1"/>
</dbReference>
<dbReference type="PANTHER" id="PTHR21716">
    <property type="entry name" value="TRANSMEMBRANE PROTEIN"/>
    <property type="match status" value="1"/>
</dbReference>
<dbReference type="EMBL" id="DXBC01000160">
    <property type="protein sequence ID" value="HIZ80121.1"/>
    <property type="molecule type" value="Genomic_DNA"/>
</dbReference>
<feature type="transmembrane region" description="Helical" evidence="8">
    <location>
        <begin position="326"/>
        <end position="359"/>
    </location>
</feature>
<accession>A0A9D2K679</accession>
<keyword evidence="3" id="KW-0813">Transport</keyword>
<evidence type="ECO:0000313" key="9">
    <source>
        <dbReference type="EMBL" id="HIZ80121.1"/>
    </source>
</evidence>
<evidence type="ECO:0000256" key="6">
    <source>
        <dbReference type="ARBA" id="ARBA00022989"/>
    </source>
</evidence>
<keyword evidence="4" id="KW-1003">Cell membrane</keyword>
<reference evidence="9" key="1">
    <citation type="journal article" date="2021" name="PeerJ">
        <title>Extensive microbial diversity within the chicken gut microbiome revealed by metagenomics and culture.</title>
        <authorList>
            <person name="Gilroy R."/>
            <person name="Ravi A."/>
            <person name="Getino M."/>
            <person name="Pursley I."/>
            <person name="Horton D.L."/>
            <person name="Alikhan N.F."/>
            <person name="Baker D."/>
            <person name="Gharbi K."/>
            <person name="Hall N."/>
            <person name="Watson M."/>
            <person name="Adriaenssens E.M."/>
            <person name="Foster-Nyarko E."/>
            <person name="Jarju S."/>
            <person name="Secka A."/>
            <person name="Antonio M."/>
            <person name="Oren A."/>
            <person name="Chaudhuri R.R."/>
            <person name="La Ragione R."/>
            <person name="Hildebrand F."/>
            <person name="Pallen M.J."/>
        </authorList>
    </citation>
    <scope>NUCLEOTIDE SEQUENCE</scope>
    <source>
        <strain evidence="9">ChiBcec1-1093</strain>
    </source>
</reference>
<comment type="similarity">
    <text evidence="2">Belongs to the autoinducer-2 exporter (AI-2E) (TC 2.A.86) family.</text>
</comment>
<reference evidence="9" key="2">
    <citation type="submission" date="2021-04" db="EMBL/GenBank/DDBJ databases">
        <authorList>
            <person name="Gilroy R."/>
        </authorList>
    </citation>
    <scope>NUCLEOTIDE SEQUENCE</scope>
    <source>
        <strain evidence="9">ChiBcec1-1093</strain>
    </source>
</reference>
<evidence type="ECO:0000256" key="5">
    <source>
        <dbReference type="ARBA" id="ARBA00022692"/>
    </source>
</evidence>
<feature type="transmembrane region" description="Helical" evidence="8">
    <location>
        <begin position="231"/>
        <end position="252"/>
    </location>
</feature>
<dbReference type="AlphaFoldDB" id="A0A9D2K679"/>
<feature type="transmembrane region" description="Helical" evidence="8">
    <location>
        <begin position="165"/>
        <end position="192"/>
    </location>
</feature>
<proteinExistence type="inferred from homology"/>
<sequence>MKLEWKTCFKVGVSAFLLYLCIRYWPDAANLFLAALNAASPLIIGCVVAYFVNILMGFYEGHYFPKAQVGIAAKSRRPVCMAAAFLTLIVIVILVINLIVPELISCVGVIISALPKVMEAIVDVLIQAHVLPENLAEALNGIDWQSRAGQMLNLVTTGAGRVVNILISAASSFFSSVVAMLVGVIFSIYLLLGKDRLAGQGRRLMSRYLRPSWNRKALYVLGVLNDSFRSYIVGQCLEAVILGTLCTLGMTALRLPYGTMVGTLIAFTALIPVAGAYIGGAVGALMIFSVSPSKALIFIVFLVILQQVEGNLIYPRVVGSSLGLPAIWVLAAVTIGGGILGVAGMLLGVPIAAAVYRLLKDDLNRPQSFELTEKEEAG</sequence>
<dbReference type="InterPro" id="IPR002549">
    <property type="entry name" value="AI-2E-like"/>
</dbReference>
<evidence type="ECO:0000256" key="2">
    <source>
        <dbReference type="ARBA" id="ARBA00009773"/>
    </source>
</evidence>
<feature type="transmembrane region" description="Helical" evidence="8">
    <location>
        <begin position="264"/>
        <end position="288"/>
    </location>
</feature>
<comment type="caution">
    <text evidence="9">The sequence shown here is derived from an EMBL/GenBank/DDBJ whole genome shotgun (WGS) entry which is preliminary data.</text>
</comment>
<organism evidence="9 10">
    <name type="scientific">Candidatus Lachnoclostridium stercorigallinarum</name>
    <dbReference type="NCBI Taxonomy" id="2838634"/>
    <lineage>
        <taxon>Bacteria</taxon>
        <taxon>Bacillati</taxon>
        <taxon>Bacillota</taxon>
        <taxon>Clostridia</taxon>
        <taxon>Lachnospirales</taxon>
        <taxon>Lachnospiraceae</taxon>
    </lineage>
</organism>
<evidence type="ECO:0000256" key="7">
    <source>
        <dbReference type="ARBA" id="ARBA00023136"/>
    </source>
</evidence>
<name>A0A9D2K679_9FIRM</name>